<dbReference type="GO" id="GO:0006355">
    <property type="term" value="P:regulation of DNA-templated transcription"/>
    <property type="evidence" value="ECO:0007669"/>
    <property type="project" value="InterPro"/>
</dbReference>
<dbReference type="STRING" id="1365950.SAMN05428963_110100"/>
<keyword evidence="7" id="KW-0804">Transcription</keyword>
<dbReference type="Pfam" id="PF02954">
    <property type="entry name" value="HTH_8"/>
    <property type="match status" value="1"/>
</dbReference>
<dbReference type="InterPro" id="IPR003593">
    <property type="entry name" value="AAA+_ATPase"/>
</dbReference>
<keyword evidence="1" id="KW-0547">Nucleotide-binding</keyword>
<dbReference type="InterPro" id="IPR002197">
    <property type="entry name" value="HTH_Fis"/>
</dbReference>
<dbReference type="Pfam" id="PF25601">
    <property type="entry name" value="AAA_lid_14"/>
    <property type="match status" value="1"/>
</dbReference>
<dbReference type="SUPFAM" id="SSF46689">
    <property type="entry name" value="Homeodomain-like"/>
    <property type="match status" value="1"/>
</dbReference>
<dbReference type="AlphaFoldDB" id="A0A1T4SFH3"/>
<dbReference type="GO" id="GO:0005524">
    <property type="term" value="F:ATP binding"/>
    <property type="evidence" value="ECO:0007669"/>
    <property type="project" value="UniProtKB-KW"/>
</dbReference>
<dbReference type="PROSITE" id="PS50110">
    <property type="entry name" value="RESPONSE_REGULATORY"/>
    <property type="match status" value="1"/>
</dbReference>
<dbReference type="SMART" id="SM00382">
    <property type="entry name" value="AAA"/>
    <property type="match status" value="1"/>
</dbReference>
<feature type="domain" description="Sigma-54 factor interaction" evidence="9">
    <location>
        <begin position="131"/>
        <end position="360"/>
    </location>
</feature>
<proteinExistence type="predicted"/>
<dbReference type="Pfam" id="PF00158">
    <property type="entry name" value="Sigma54_activat"/>
    <property type="match status" value="1"/>
</dbReference>
<evidence type="ECO:0000256" key="4">
    <source>
        <dbReference type="ARBA" id="ARBA00023015"/>
    </source>
</evidence>
<dbReference type="Gene3D" id="3.40.50.300">
    <property type="entry name" value="P-loop containing nucleotide triphosphate hydrolases"/>
    <property type="match status" value="1"/>
</dbReference>
<dbReference type="Gene3D" id="3.40.50.2300">
    <property type="match status" value="1"/>
</dbReference>
<dbReference type="PROSITE" id="PS50045">
    <property type="entry name" value="SIGMA54_INTERACT_4"/>
    <property type="match status" value="1"/>
</dbReference>
<dbReference type="Gene3D" id="1.10.10.60">
    <property type="entry name" value="Homeodomain-like"/>
    <property type="match status" value="1"/>
</dbReference>
<dbReference type="GO" id="GO:0000160">
    <property type="term" value="P:phosphorelay signal transduction system"/>
    <property type="evidence" value="ECO:0007669"/>
    <property type="project" value="UniProtKB-KW"/>
</dbReference>
<dbReference type="InterPro" id="IPR009057">
    <property type="entry name" value="Homeodomain-like_sf"/>
</dbReference>
<feature type="domain" description="Response regulatory" evidence="10">
    <location>
        <begin position="7"/>
        <end position="121"/>
    </location>
</feature>
<evidence type="ECO:0000256" key="3">
    <source>
        <dbReference type="ARBA" id="ARBA00023012"/>
    </source>
</evidence>
<dbReference type="CDD" id="cd00009">
    <property type="entry name" value="AAA"/>
    <property type="match status" value="1"/>
</dbReference>
<evidence type="ECO:0000256" key="8">
    <source>
        <dbReference type="PROSITE-ProRule" id="PRU00169"/>
    </source>
</evidence>
<dbReference type="PANTHER" id="PTHR32071">
    <property type="entry name" value="TRANSCRIPTIONAL REGULATORY PROTEIN"/>
    <property type="match status" value="1"/>
</dbReference>
<name>A0A1T4SFH3_9HYPH</name>
<reference evidence="11 12" key="1">
    <citation type="submission" date="2017-02" db="EMBL/GenBank/DDBJ databases">
        <authorList>
            <person name="Peterson S.W."/>
        </authorList>
    </citation>
    <scope>NUCLEOTIDE SEQUENCE [LARGE SCALE GENOMIC DNA]</scope>
    <source>
        <strain evidence="11 12">USBA 369</strain>
    </source>
</reference>
<evidence type="ECO:0000256" key="2">
    <source>
        <dbReference type="ARBA" id="ARBA00022840"/>
    </source>
</evidence>
<keyword evidence="8" id="KW-0597">Phosphoprotein</keyword>
<keyword evidence="6" id="KW-0010">Activator</keyword>
<evidence type="ECO:0000256" key="5">
    <source>
        <dbReference type="ARBA" id="ARBA00023125"/>
    </source>
</evidence>
<dbReference type="Gene3D" id="1.10.8.60">
    <property type="match status" value="1"/>
</dbReference>
<evidence type="ECO:0000313" key="12">
    <source>
        <dbReference type="Proteomes" id="UP000190135"/>
    </source>
</evidence>
<protein>
    <submittedName>
        <fullName evidence="11">Two component, sigma54 specific, transcriptional regulator, Fis family</fullName>
    </submittedName>
</protein>
<dbReference type="EMBL" id="FUXL01000010">
    <property type="protein sequence ID" value="SKA26581.1"/>
    <property type="molecule type" value="Genomic_DNA"/>
</dbReference>
<dbReference type="InterPro" id="IPR011006">
    <property type="entry name" value="CheY-like_superfamily"/>
</dbReference>
<keyword evidence="2" id="KW-0067">ATP-binding</keyword>
<dbReference type="SUPFAM" id="SSF52540">
    <property type="entry name" value="P-loop containing nucleoside triphosphate hydrolases"/>
    <property type="match status" value="1"/>
</dbReference>
<dbReference type="InterPro" id="IPR002078">
    <property type="entry name" value="Sigma_54_int"/>
</dbReference>
<keyword evidence="3" id="KW-0902">Two-component regulatory system</keyword>
<dbReference type="InterPro" id="IPR001789">
    <property type="entry name" value="Sig_transdc_resp-reg_receiver"/>
</dbReference>
<dbReference type="InterPro" id="IPR025944">
    <property type="entry name" value="Sigma_54_int_dom_CS"/>
</dbReference>
<keyword evidence="5" id="KW-0238">DNA-binding</keyword>
<evidence type="ECO:0000259" key="9">
    <source>
        <dbReference type="PROSITE" id="PS50045"/>
    </source>
</evidence>
<dbReference type="PANTHER" id="PTHR32071:SF117">
    <property type="entry name" value="PTS-DEPENDENT DIHYDROXYACETONE KINASE OPERON REGULATORY PROTEIN-RELATED"/>
    <property type="match status" value="1"/>
</dbReference>
<dbReference type="RefSeq" id="WP_078709201.1">
    <property type="nucleotide sequence ID" value="NZ_FUXL01000010.1"/>
</dbReference>
<evidence type="ECO:0000313" key="11">
    <source>
        <dbReference type="EMBL" id="SKA26581.1"/>
    </source>
</evidence>
<dbReference type="InterPro" id="IPR058031">
    <property type="entry name" value="AAA_lid_NorR"/>
</dbReference>
<dbReference type="PROSITE" id="PS00688">
    <property type="entry name" value="SIGMA54_INTERACT_3"/>
    <property type="match status" value="1"/>
</dbReference>
<organism evidence="11 12">
    <name type="scientific">Consotaella salsifontis</name>
    <dbReference type="NCBI Taxonomy" id="1365950"/>
    <lineage>
        <taxon>Bacteria</taxon>
        <taxon>Pseudomonadati</taxon>
        <taxon>Pseudomonadota</taxon>
        <taxon>Alphaproteobacteria</taxon>
        <taxon>Hyphomicrobiales</taxon>
        <taxon>Aurantimonadaceae</taxon>
        <taxon>Consotaella</taxon>
    </lineage>
</organism>
<keyword evidence="4" id="KW-0805">Transcription regulation</keyword>
<dbReference type="InterPro" id="IPR027417">
    <property type="entry name" value="P-loop_NTPase"/>
</dbReference>
<feature type="modified residue" description="4-aspartylphosphate" evidence="8">
    <location>
        <position position="56"/>
    </location>
</feature>
<dbReference type="OrthoDB" id="9802388at2"/>
<dbReference type="PRINTS" id="PR01590">
    <property type="entry name" value="HTHFIS"/>
</dbReference>
<keyword evidence="12" id="KW-1185">Reference proteome</keyword>
<dbReference type="SMART" id="SM00448">
    <property type="entry name" value="REC"/>
    <property type="match status" value="1"/>
</dbReference>
<gene>
    <name evidence="11" type="ORF">SAMN05428963_110100</name>
</gene>
<dbReference type="GO" id="GO:0043565">
    <property type="term" value="F:sequence-specific DNA binding"/>
    <property type="evidence" value="ECO:0007669"/>
    <property type="project" value="InterPro"/>
</dbReference>
<dbReference type="Pfam" id="PF00072">
    <property type="entry name" value="Response_reg"/>
    <property type="match status" value="1"/>
</dbReference>
<evidence type="ECO:0000256" key="6">
    <source>
        <dbReference type="ARBA" id="ARBA00023159"/>
    </source>
</evidence>
<dbReference type="FunFam" id="3.40.50.300:FF:000006">
    <property type="entry name" value="DNA-binding transcriptional regulator NtrC"/>
    <property type="match status" value="1"/>
</dbReference>
<sequence>MSLKDRSIALVEDDPIMGESLVQMLSLEGALVTWWRSGGEAIAASPRHRPEAVICDLRLPDVDGEQVFLAWANSEMPPPFVFITGFGDIDQAVRLMKGGAGDFLTKPFEKDVFLERLADLLPRRSEFAGACLGVSPPMRSVQRLLDRIAKVRSTVLITGETGTGKEVAARYLHGASSSGELPFVAINCAAIPADLLESELFGHERGAFTGAGQRHLGYAERAGGGTLFLDEVGELRPELQAKLLRLVEERTFRRVGGEKDLAFSARLVAATNSDLQAAVAIGRFRKDLLFRLDVLNVAVPPLRERKEDIAWLLDRFFEEFAALVDTPLRGVSALTEQAAADHPWPGNVRELRNRVERAVALGLGPWLMPSDLFPEALQHQVVDAFGSLAEVRNEAERRHIERALGCASGEMARAAKILGIGRTTLWEKMQKLGLRAG</sequence>
<evidence type="ECO:0000259" key="10">
    <source>
        <dbReference type="PROSITE" id="PS50110"/>
    </source>
</evidence>
<evidence type="ECO:0000256" key="7">
    <source>
        <dbReference type="ARBA" id="ARBA00023163"/>
    </source>
</evidence>
<dbReference type="SUPFAM" id="SSF52172">
    <property type="entry name" value="CheY-like"/>
    <property type="match status" value="1"/>
</dbReference>
<evidence type="ECO:0000256" key="1">
    <source>
        <dbReference type="ARBA" id="ARBA00022741"/>
    </source>
</evidence>
<accession>A0A1T4SFH3</accession>
<dbReference type="Proteomes" id="UP000190135">
    <property type="component" value="Unassembled WGS sequence"/>
</dbReference>